<sequence>MIGLSFIALAVAAQFPVTNWNRVSLIIVEQEARRGNKDAQYELGRRYEEGLGVGRDISAAIQLYRSASKRQRQVDVHVAGFGAHPAGRVATVQEAKVDVSKKAANRLAVICARRNPCK</sequence>
<comment type="caution">
    <text evidence="1">The sequence shown here is derived from an EMBL/GenBank/DDBJ whole genome shotgun (WGS) entry which is preliminary data.</text>
</comment>
<protein>
    <submittedName>
        <fullName evidence="1">TPR repeat protein</fullName>
    </submittedName>
</protein>
<dbReference type="SMART" id="SM00671">
    <property type="entry name" value="SEL1"/>
    <property type="match status" value="1"/>
</dbReference>
<dbReference type="InterPro" id="IPR011990">
    <property type="entry name" value="TPR-like_helical_dom_sf"/>
</dbReference>
<dbReference type="RefSeq" id="WP_183984359.1">
    <property type="nucleotide sequence ID" value="NZ_JACIEV010000005.1"/>
</dbReference>
<dbReference type="EMBL" id="JACIEV010000005">
    <property type="protein sequence ID" value="MBB4154125.1"/>
    <property type="molecule type" value="Genomic_DNA"/>
</dbReference>
<keyword evidence="2" id="KW-1185">Reference proteome</keyword>
<reference evidence="1 2" key="1">
    <citation type="submission" date="2020-08" db="EMBL/GenBank/DDBJ databases">
        <title>Genomic Encyclopedia of Type Strains, Phase IV (KMG-IV): sequencing the most valuable type-strain genomes for metagenomic binning, comparative biology and taxonomic classification.</title>
        <authorList>
            <person name="Goeker M."/>
        </authorList>
    </citation>
    <scope>NUCLEOTIDE SEQUENCE [LARGE SCALE GENOMIC DNA]</scope>
    <source>
        <strain evidence="1 2">YC6723</strain>
    </source>
</reference>
<organism evidence="1 2">
    <name type="scientific">Sphingomonas jinjuensis</name>
    <dbReference type="NCBI Taxonomy" id="535907"/>
    <lineage>
        <taxon>Bacteria</taxon>
        <taxon>Pseudomonadati</taxon>
        <taxon>Pseudomonadota</taxon>
        <taxon>Alphaproteobacteria</taxon>
        <taxon>Sphingomonadales</taxon>
        <taxon>Sphingomonadaceae</taxon>
        <taxon>Sphingomonas</taxon>
    </lineage>
</organism>
<dbReference type="InterPro" id="IPR006597">
    <property type="entry name" value="Sel1-like"/>
</dbReference>
<evidence type="ECO:0000313" key="1">
    <source>
        <dbReference type="EMBL" id="MBB4154125.1"/>
    </source>
</evidence>
<accession>A0A840FLD5</accession>
<dbReference type="AlphaFoldDB" id="A0A840FLD5"/>
<gene>
    <name evidence="1" type="ORF">GGQ80_002035</name>
</gene>
<name>A0A840FLD5_9SPHN</name>
<dbReference type="Pfam" id="PF08238">
    <property type="entry name" value="Sel1"/>
    <property type="match status" value="1"/>
</dbReference>
<dbReference type="Proteomes" id="UP000529795">
    <property type="component" value="Unassembled WGS sequence"/>
</dbReference>
<dbReference type="Gene3D" id="1.25.40.10">
    <property type="entry name" value="Tetratricopeptide repeat domain"/>
    <property type="match status" value="1"/>
</dbReference>
<evidence type="ECO:0000313" key="2">
    <source>
        <dbReference type="Proteomes" id="UP000529795"/>
    </source>
</evidence>
<dbReference type="SUPFAM" id="SSF81901">
    <property type="entry name" value="HCP-like"/>
    <property type="match status" value="1"/>
</dbReference>
<proteinExistence type="predicted"/>